<accession>A0A4P6Q3E9</accession>
<evidence type="ECO:0000313" key="4">
    <source>
        <dbReference type="Proteomes" id="UP000292235"/>
    </source>
</evidence>
<feature type="domain" description="Gp28/Gp37-like" evidence="2">
    <location>
        <begin position="11"/>
        <end position="370"/>
    </location>
</feature>
<name>A0A4P6Q3E9_9ACTN</name>
<dbReference type="KEGG" id="strr:EKD16_08125"/>
<evidence type="ECO:0000256" key="1">
    <source>
        <dbReference type="SAM" id="MobiDB-lite"/>
    </source>
</evidence>
<dbReference type="AlphaFoldDB" id="A0A4P6Q3E9"/>
<keyword evidence="4" id="KW-1185">Reference proteome</keyword>
<reference evidence="3 4" key="1">
    <citation type="submission" date="2019-02" db="EMBL/GenBank/DDBJ databases">
        <authorList>
            <person name="Khodamoradi S."/>
            <person name="Hahnke R.L."/>
            <person name="Kaempfer P."/>
            <person name="Schumann P."/>
            <person name="Rohde M."/>
            <person name="Steinert M."/>
            <person name="Luzhetskyy A."/>
            <person name="Wink J."/>
            <person name="Ruckert C."/>
        </authorList>
    </citation>
    <scope>NUCLEOTIDE SEQUENCE [LARGE SCALE GENOMIC DNA]</scope>
    <source>
        <strain evidence="3 4">M2</strain>
    </source>
</reference>
<feature type="compositionally biased region" description="Acidic residues" evidence="1">
    <location>
        <begin position="286"/>
        <end position="295"/>
    </location>
</feature>
<feature type="region of interest" description="Disordered" evidence="1">
    <location>
        <begin position="277"/>
        <end position="313"/>
    </location>
</feature>
<dbReference type="Proteomes" id="UP000292235">
    <property type="component" value="Chromosome"/>
</dbReference>
<dbReference type="Pfam" id="PF14594">
    <property type="entry name" value="Sipho_Gp37"/>
    <property type="match status" value="1"/>
</dbReference>
<organism evidence="3 4">
    <name type="scientific">Streptomonospora litoralis</name>
    <dbReference type="NCBI Taxonomy" id="2498135"/>
    <lineage>
        <taxon>Bacteria</taxon>
        <taxon>Bacillati</taxon>
        <taxon>Actinomycetota</taxon>
        <taxon>Actinomycetes</taxon>
        <taxon>Streptosporangiales</taxon>
        <taxon>Nocardiopsidaceae</taxon>
        <taxon>Streptomonospora</taxon>
    </lineage>
</organism>
<proteinExistence type="predicted"/>
<dbReference type="InterPro" id="IPR029432">
    <property type="entry name" value="Gp28/Gp37-like_dom"/>
</dbReference>
<evidence type="ECO:0000259" key="2">
    <source>
        <dbReference type="Pfam" id="PF14594"/>
    </source>
</evidence>
<gene>
    <name evidence="3" type="ORF">EKD16_08125</name>
</gene>
<evidence type="ECO:0000313" key="3">
    <source>
        <dbReference type="EMBL" id="QBI53419.1"/>
    </source>
</evidence>
<dbReference type="OrthoDB" id="3622772at2"/>
<dbReference type="EMBL" id="CP036455">
    <property type="protein sequence ID" value="QBI53419.1"/>
    <property type="molecule type" value="Genomic_DNA"/>
</dbReference>
<protein>
    <recommendedName>
        <fullName evidence="2">Gp28/Gp37-like domain-containing protein</fullName>
    </recommendedName>
</protein>
<sequence length="395" mass="42884">MAAVAETEWRILVRDENRTIIGEIDDEQSLDVRVRHLDAGAWTVTVDAGSASADLLQAGEGILFVVDGAIKLSGPKRPDSTEVTEEDGGRGQLTVSGVSDAATIARVIWPAYDEPITTSGTTQSSAYAVHSGAAETVIRTLVDRQAGPSALADRRQDGLVLTTDQGRGSTVTTKLRMDALLETVHGLAESGGIGWDIIQSGSDLELVFYEPADLAAIARFAVDLGNVTSYSYELTPPEVTDVIVGIGGEDVNRVFYRFQQRDALWPHLIVEEFADQRQVDPSASPGDDDYVDPDEAAGQAATERLEEGRGTASVSFSPIDTEQLVAGRDYDRGDVVTFETEVGPVEDTIREMRYTRDTDNGQLITPSIGEEQERPAIYRRVSGLRRDVNQLQTRR</sequence>